<proteinExistence type="predicted"/>
<evidence type="ECO:0000256" key="1">
    <source>
        <dbReference type="SAM" id="MobiDB-lite"/>
    </source>
</evidence>
<feature type="region of interest" description="Disordered" evidence="1">
    <location>
        <begin position="534"/>
        <end position="629"/>
    </location>
</feature>
<protein>
    <submittedName>
        <fullName evidence="3">Exonuclease domain-containing protein</fullName>
    </submittedName>
</protein>
<feature type="region of interest" description="Disordered" evidence="1">
    <location>
        <begin position="434"/>
        <end position="454"/>
    </location>
</feature>
<feature type="compositionally biased region" description="Low complexity" evidence="1">
    <location>
        <begin position="314"/>
        <end position="327"/>
    </location>
</feature>
<feature type="compositionally biased region" description="Low complexity" evidence="1">
    <location>
        <begin position="434"/>
        <end position="450"/>
    </location>
</feature>
<sequence length="677" mass="72416">RWRRGALPVPRGPLLAGAAGHGAGAAGADLPAAPPAAAAGATAGGGGRHWQHLRWAPPWWRSGRRCSPPRLRPVRRHARRAAGGAAAAAAAASCQQLCLMPGFDLVKWYSEKPPFVLDGRVGLLYKMRGDRPPPAQHGAVADAEFNTILAEYLVLRQVFGPDYPVHENVFIKLNRSKEGELAKFIHIYFRDRSDASCTWTGAQRVGALAPCWCNRETYSKHNVYITSLPYFLLAKDALCQYIRTFVLPGCGARDPIRRARVDPDKRSAQREDAESLIEHFHRHMDANARPAFESKEQRRGGGGLSPCSAFARGKQSAAAKPAGAASSKADETSRRNGALGVLPTPQAVSNLTSQAIWATCPDFKKSPLPDPRLCMMSRSDPKSGITQPAASRPSFGGVSAATFQTMSRRTARPPGSGAGSGGCWRPVSWATPPTGAAAGSSASFAGFSSSKQQEMPVRQQLQAAAELEIPHHPVADFAEGPRSASSEALGDQAWKIGLAPLHPTTVGVQFAERAQHSPLPACCRQRCATGTQQQHKQQQAGRIISSDFPAAAAAERQSRRRRSPEQRRLQRHAASAPKTRQPPCSAAVAGPQPLLGRFGAGVPAGPSGGLGGPLRTSCTRTPAPSPPHPARVSAPVPVFFAQPAWPRWPSWWPRLSALRAAPTATRRGWAAGHRRLS</sequence>
<feature type="compositionally biased region" description="Basic and acidic residues" evidence="1">
    <location>
        <begin position="287"/>
        <end position="299"/>
    </location>
</feature>
<accession>A0A1I8IZA1</accession>
<reference evidence="3" key="1">
    <citation type="submission" date="2016-11" db="UniProtKB">
        <authorList>
            <consortium name="WormBaseParasite"/>
        </authorList>
    </citation>
    <scope>IDENTIFICATION</scope>
</reference>
<dbReference type="AlphaFoldDB" id="A0A1I8IZA1"/>
<dbReference type="WBParaSite" id="maker-uti_cns_0035087-snap-gene-0.2-mRNA-1">
    <property type="protein sequence ID" value="maker-uti_cns_0035087-snap-gene-0.2-mRNA-1"/>
    <property type="gene ID" value="maker-uti_cns_0035087-snap-gene-0.2"/>
</dbReference>
<name>A0A1I8IZA1_9PLAT</name>
<evidence type="ECO:0000313" key="3">
    <source>
        <dbReference type="WBParaSite" id="maker-uti_cns_0035087-snap-gene-0.2-mRNA-1"/>
    </source>
</evidence>
<keyword evidence="2" id="KW-1185">Reference proteome</keyword>
<organism evidence="2 3">
    <name type="scientific">Macrostomum lignano</name>
    <dbReference type="NCBI Taxonomy" id="282301"/>
    <lineage>
        <taxon>Eukaryota</taxon>
        <taxon>Metazoa</taxon>
        <taxon>Spiralia</taxon>
        <taxon>Lophotrochozoa</taxon>
        <taxon>Platyhelminthes</taxon>
        <taxon>Rhabditophora</taxon>
        <taxon>Macrostomorpha</taxon>
        <taxon>Macrostomida</taxon>
        <taxon>Macrostomidae</taxon>
        <taxon>Macrostomum</taxon>
    </lineage>
</organism>
<feature type="region of interest" description="Disordered" evidence="1">
    <location>
        <begin position="287"/>
        <end position="341"/>
    </location>
</feature>
<evidence type="ECO:0000313" key="2">
    <source>
        <dbReference type="Proteomes" id="UP000095280"/>
    </source>
</evidence>
<dbReference type="Proteomes" id="UP000095280">
    <property type="component" value="Unplaced"/>
</dbReference>